<protein>
    <recommendedName>
        <fullName evidence="5">Radical SAM core domain-containing protein</fullName>
    </recommendedName>
</protein>
<dbReference type="InterPro" id="IPR013785">
    <property type="entry name" value="Aldolase_TIM"/>
</dbReference>
<keyword evidence="3" id="KW-0408">Iron</keyword>
<dbReference type="SUPFAM" id="SSF102114">
    <property type="entry name" value="Radical SAM enzymes"/>
    <property type="match status" value="1"/>
</dbReference>
<dbReference type="PANTHER" id="PTHR43288:SF2">
    <property type="entry name" value="RADICAL SAM CORE DOMAIN-CONTAINING PROTEIN"/>
    <property type="match status" value="1"/>
</dbReference>
<dbReference type="InterPro" id="IPR007197">
    <property type="entry name" value="rSAM"/>
</dbReference>
<evidence type="ECO:0000259" key="5">
    <source>
        <dbReference type="PROSITE" id="PS51918"/>
    </source>
</evidence>
<keyword evidence="2" id="KW-0479">Metal-binding</keyword>
<dbReference type="GO" id="GO:0051536">
    <property type="term" value="F:iron-sulfur cluster binding"/>
    <property type="evidence" value="ECO:0007669"/>
    <property type="project" value="UniProtKB-KW"/>
</dbReference>
<dbReference type="Gene3D" id="3.20.20.70">
    <property type="entry name" value="Aldolase class I"/>
    <property type="match status" value="1"/>
</dbReference>
<dbReference type="CDD" id="cd01335">
    <property type="entry name" value="Radical_SAM"/>
    <property type="match status" value="1"/>
</dbReference>
<dbReference type="PANTHER" id="PTHR43288">
    <property type="entry name" value="BIOTIN SYNTHASE-RELATED PROTEIN, RADICAL SAM SUPERFAMILY"/>
    <property type="match status" value="1"/>
</dbReference>
<accession>A0AAU0UQ53</accession>
<evidence type="ECO:0000313" key="7">
    <source>
        <dbReference type="Proteomes" id="UP001329915"/>
    </source>
</evidence>
<proteinExistence type="predicted"/>
<feature type="domain" description="Radical SAM core" evidence="5">
    <location>
        <begin position="55"/>
        <end position="279"/>
    </location>
</feature>
<dbReference type="Proteomes" id="UP001329915">
    <property type="component" value="Chromosome"/>
</dbReference>
<dbReference type="EMBL" id="CP121694">
    <property type="protein sequence ID" value="WRO23231.1"/>
    <property type="molecule type" value="Genomic_DNA"/>
</dbReference>
<evidence type="ECO:0000313" key="6">
    <source>
        <dbReference type="EMBL" id="WRO23231.1"/>
    </source>
</evidence>
<dbReference type="GO" id="GO:0003824">
    <property type="term" value="F:catalytic activity"/>
    <property type="evidence" value="ECO:0007669"/>
    <property type="project" value="InterPro"/>
</dbReference>
<evidence type="ECO:0000256" key="2">
    <source>
        <dbReference type="ARBA" id="ARBA00022723"/>
    </source>
</evidence>
<keyword evidence="1" id="KW-0949">S-adenosyl-L-methionine</keyword>
<dbReference type="InterPro" id="IPR006638">
    <property type="entry name" value="Elp3/MiaA/NifB-like_rSAM"/>
</dbReference>
<sequence length="328" mass="35995">MSSHKIMVSRDKLNADYQNSLEDLMEKAWKTRVKYHVNTIAFAAPSPKYYEIENYKNDSNTFINVSVTGDKCALRCEHCKGNLLKSMHSAESSNELISLGESFVKKGCKGMLISGGADANGEVPLKYVASGIKELKRMGLKVIVHTGLISEETARILKECEVDQVLTDVIGDRKTAQKVYHLDKTPEYFGNALRIMVEAGLNIAPHIVIGLDYGRVLGELEALYQVTNSNAQTIVLVVLNPLPNTPMSSIEPPQLGEVGKIIALARILSPKAKIMLGCAKPPKHKEIIERLALNAGVNAIAYPADETVSLAKDRNLHSYFSPLCCSLL</sequence>
<dbReference type="GO" id="GO:0046872">
    <property type="term" value="F:metal ion binding"/>
    <property type="evidence" value="ECO:0007669"/>
    <property type="project" value="UniProtKB-KW"/>
</dbReference>
<evidence type="ECO:0000256" key="4">
    <source>
        <dbReference type="ARBA" id="ARBA00023014"/>
    </source>
</evidence>
<dbReference type="SFLD" id="SFLDG01113">
    <property type="entry name" value="Uncharacterised_Radical_SAM_Su"/>
    <property type="match status" value="1"/>
</dbReference>
<reference evidence="6 7" key="1">
    <citation type="submission" date="2023-04" db="EMBL/GenBank/DDBJ databases">
        <authorList>
            <person name="Hsu D."/>
        </authorList>
    </citation>
    <scope>NUCLEOTIDE SEQUENCE [LARGE SCALE GENOMIC DNA]</scope>
    <source>
        <strain evidence="6 7">MK1</strain>
    </source>
</reference>
<name>A0AAU0UQ53_9FIRM</name>
<dbReference type="PROSITE" id="PS51918">
    <property type="entry name" value="RADICAL_SAM"/>
    <property type="match status" value="1"/>
</dbReference>
<dbReference type="SFLD" id="SFLDS00029">
    <property type="entry name" value="Radical_SAM"/>
    <property type="match status" value="1"/>
</dbReference>
<dbReference type="RefSeq" id="WP_366922612.1">
    <property type="nucleotide sequence ID" value="NZ_CP121694.1"/>
</dbReference>
<organism evidence="6 7">
    <name type="scientific">Metallumcola ferriviriculae</name>
    <dbReference type="NCBI Taxonomy" id="3039180"/>
    <lineage>
        <taxon>Bacteria</taxon>
        <taxon>Bacillati</taxon>
        <taxon>Bacillota</taxon>
        <taxon>Clostridia</taxon>
        <taxon>Neomoorellales</taxon>
        <taxon>Desulfitibacteraceae</taxon>
        <taxon>Metallumcola</taxon>
    </lineage>
</organism>
<dbReference type="AlphaFoldDB" id="A0AAU0UQ53"/>
<dbReference type="InterPro" id="IPR058240">
    <property type="entry name" value="rSAM_sf"/>
</dbReference>
<dbReference type="KEGG" id="dbc:MFMK1_003081"/>
<evidence type="ECO:0000256" key="3">
    <source>
        <dbReference type="ARBA" id="ARBA00023004"/>
    </source>
</evidence>
<evidence type="ECO:0000256" key="1">
    <source>
        <dbReference type="ARBA" id="ARBA00022691"/>
    </source>
</evidence>
<keyword evidence="4" id="KW-0411">Iron-sulfur</keyword>
<gene>
    <name evidence="6" type="ORF">MFMK1_003081</name>
</gene>
<dbReference type="SMART" id="SM00729">
    <property type="entry name" value="Elp3"/>
    <property type="match status" value="1"/>
</dbReference>
<keyword evidence="7" id="KW-1185">Reference proteome</keyword>